<sequence>MSKMFTKLSSLALAAAVVTSGFSVNVSAAELESQGLDSNEFKNAVFYETQKNVGVNDVRPGVGVPNGIVLYGTSKPASIWNLSTQGGYGIEGSSNGATLYTNYLFTGKSSFTIKIRNNDNISLKFKLKRKDLIFDNTIGSYEISAGKDGTVTVSVDKSSNYYLEFTGPNKFRGTIN</sequence>
<evidence type="ECO:0008006" key="4">
    <source>
        <dbReference type="Google" id="ProtNLM"/>
    </source>
</evidence>
<protein>
    <recommendedName>
        <fullName evidence="4">DUF4251 domain-containing protein</fullName>
    </recommendedName>
</protein>
<evidence type="ECO:0000256" key="1">
    <source>
        <dbReference type="SAM" id="SignalP"/>
    </source>
</evidence>
<feature type="chain" id="PRO_5012654442" description="DUF4251 domain-containing protein" evidence="1">
    <location>
        <begin position="29"/>
        <end position="176"/>
    </location>
</feature>
<reference evidence="2 3" key="1">
    <citation type="submission" date="2017-09" db="EMBL/GenBank/DDBJ databases">
        <title>Large-scale bioinformatics analysis of Bacillus genomes uncovers conserved roles of natural products in bacterial physiology.</title>
        <authorList>
            <consortium name="Agbiome Team Llc"/>
            <person name="Bleich R.M."/>
            <person name="Grubbs K.J."/>
            <person name="Santa Maria K.C."/>
            <person name="Allen S.E."/>
            <person name="Farag S."/>
            <person name="Shank E.A."/>
            <person name="Bowers A."/>
        </authorList>
    </citation>
    <scope>NUCLEOTIDE SEQUENCE [LARGE SCALE GENOMIC DNA]</scope>
    <source>
        <strain evidence="2 3">AFS044295</strain>
    </source>
</reference>
<dbReference type="Proteomes" id="UP000223364">
    <property type="component" value="Unassembled WGS sequence"/>
</dbReference>
<name>A0A2C4PTX2_9BACI</name>
<dbReference type="RefSeq" id="WP_098816217.1">
    <property type="nucleotide sequence ID" value="NZ_NUSP01000052.1"/>
</dbReference>
<organism evidence="2 3">
    <name type="scientific">Bacillus wiedmannii</name>
    <dbReference type="NCBI Taxonomy" id="1890302"/>
    <lineage>
        <taxon>Bacteria</taxon>
        <taxon>Bacillati</taxon>
        <taxon>Bacillota</taxon>
        <taxon>Bacilli</taxon>
        <taxon>Bacillales</taxon>
        <taxon>Bacillaceae</taxon>
        <taxon>Bacillus</taxon>
        <taxon>Bacillus cereus group</taxon>
    </lineage>
</organism>
<proteinExistence type="predicted"/>
<evidence type="ECO:0000313" key="3">
    <source>
        <dbReference type="Proteomes" id="UP000223364"/>
    </source>
</evidence>
<evidence type="ECO:0000313" key="2">
    <source>
        <dbReference type="EMBL" id="PHD55598.1"/>
    </source>
</evidence>
<keyword evidence="1" id="KW-0732">Signal</keyword>
<gene>
    <name evidence="2" type="ORF">COF57_29735</name>
</gene>
<comment type="caution">
    <text evidence="2">The sequence shown here is derived from an EMBL/GenBank/DDBJ whole genome shotgun (WGS) entry which is preliminary data.</text>
</comment>
<dbReference type="EMBL" id="NUSP01000052">
    <property type="protein sequence ID" value="PHD55598.1"/>
    <property type="molecule type" value="Genomic_DNA"/>
</dbReference>
<dbReference type="AlphaFoldDB" id="A0A2C4PTX2"/>
<feature type="signal peptide" evidence="1">
    <location>
        <begin position="1"/>
        <end position="28"/>
    </location>
</feature>
<accession>A0A2C4PTX2</accession>